<dbReference type="AlphaFoldDB" id="A0A1J7BZA3"/>
<evidence type="ECO:0000256" key="2">
    <source>
        <dbReference type="SAM" id="SignalP"/>
    </source>
</evidence>
<proteinExistence type="predicted"/>
<organism evidence="5 6">
    <name type="scientific">Flavobacterium johnsoniae</name>
    <name type="common">Cytophaga johnsonae</name>
    <dbReference type="NCBI Taxonomy" id="986"/>
    <lineage>
        <taxon>Bacteria</taxon>
        <taxon>Pseudomonadati</taxon>
        <taxon>Bacteroidota</taxon>
        <taxon>Flavobacteriia</taxon>
        <taxon>Flavobacteriales</taxon>
        <taxon>Flavobacteriaceae</taxon>
        <taxon>Flavobacterium</taxon>
    </lineage>
</organism>
<evidence type="ECO:0000313" key="5">
    <source>
        <dbReference type="EMBL" id="OIV43950.1"/>
    </source>
</evidence>
<feature type="chain" id="PRO_5009643903" evidence="2">
    <location>
        <begin position="25"/>
        <end position="1143"/>
    </location>
</feature>
<keyword evidence="5" id="KW-0540">Nuclease</keyword>
<sequence length="1143" mass="124537">MKNNYSFRHLMTLLGFLCCLVLNAQTMPVPQPLPYTQNFNALAANSTTYPDGFQGWLVSASQNTSSYSTALSGDRGLLASSTANTSSGNIHNYNGKIGFLNTTSADFSIGFAFSTVNITGVRVQYDAMIIRNPFDGAGNNRLQEMGLQYRVGTTGAFINLPSTEYLNNSTTPQTTAVTNPLNNSTTRISVTLPSDCDNQQVVQIRWIARLASGTAGSRQSFAIDNIDIRKDIEGPANIAGYPKTSNILGESFDFINKIDEIGKTYYVLLPGGSAEPTIVQIKAGQDSNGTAALQSGVFDVTSPAKEYVKSFTGLTLSTAYSIFSTSEDIIGNTQTVNKIDVTTLNVIPPAISTSVGVLNLGGTEPNFDPLVKSYQIGASNLTANVVVTASGNFTISKDNITFSSSLTFVPADFNSNATPSVYVKFTPTAIGSFTGSITHETTGGTTKTVTLTAFGVNPFVQNFDDVNIFSNSQWLQYNEAGAINKWSHTTQSRNVNSGTGAVLINGFSDNGPSKDWLISPRLRLDSFSQIPLLSFYSRQFYDGPSLKLLVSTNYDGVSDPNTATWTALDGKFPGNTGNYTKSQYINLTAYKTDHTYLAWVYETVSGGNGNAAEWSFDDFAITNESQYVDANPILDFADISPNSVSASQSFIFTAVGYGDITITAPSSYELSTDNVSFASSIIVSSADAGTGKTLYARFAPTTKEPTISGALTITGTELNKKIGSFTGSSILKVDTFDVVTYNLEFFGTDVRDKSNVEFGPTNDALQIENVAKVMNKLNADVYVVQEVSDDPSIDILISKININGKTFDKTISTSWSYSFQDPDPNFPPQKLVVLYNTKTTTVKNTKVLFKDLYDQVRLGTVVLPNYPGTETPEKNDDSFFSSGRLPYLVQIETNIGGIKKEINLIDLHARANSGTDIMKYNQRKYDIDYLKTALDTDYPDSNLILLGDFNDDVKSWVGNVNTPSSYQKFVEDNTGYNALTLGISQAGAYSFLSSGGFLDHIIISNELNDEYIDKSIAVYDPRIDILNYTTTTSDHGPVIARFELKEDVLSTPDFETKNGFFVKAYPNPASDVLNLTIKTNESKNLKLRLYDLNGRALGNPIEIKSSQEVSETVMSVRSLNPGLYFYTLSENNKVVYKDKILKK</sequence>
<accession>A0A1J7BZA3</accession>
<dbReference type="InterPro" id="IPR026444">
    <property type="entry name" value="Secre_tail"/>
</dbReference>
<keyword evidence="5" id="KW-0255">Endonuclease</keyword>
<dbReference type="EMBL" id="MLFK01000001">
    <property type="protein sequence ID" value="OIV43950.1"/>
    <property type="molecule type" value="Genomic_DNA"/>
</dbReference>
<dbReference type="Pfam" id="PF18962">
    <property type="entry name" value="Por_Secre_tail"/>
    <property type="match status" value="1"/>
</dbReference>
<dbReference type="Gene3D" id="3.60.10.10">
    <property type="entry name" value="Endonuclease/exonuclease/phosphatase"/>
    <property type="match status" value="1"/>
</dbReference>
<keyword evidence="1 2" id="KW-0732">Signal</keyword>
<keyword evidence="5" id="KW-0378">Hydrolase</keyword>
<feature type="domain" description="Secretion system C-terminal sorting" evidence="4">
    <location>
        <begin position="1065"/>
        <end position="1139"/>
    </location>
</feature>
<evidence type="ECO:0000313" key="6">
    <source>
        <dbReference type="Proteomes" id="UP000182826"/>
    </source>
</evidence>
<name>A0A1J7BZA3_FLAJO</name>
<dbReference type="GO" id="GO:0004519">
    <property type="term" value="F:endonuclease activity"/>
    <property type="evidence" value="ECO:0007669"/>
    <property type="project" value="UniProtKB-KW"/>
</dbReference>
<gene>
    <name evidence="5" type="ORF">BKM63_01750</name>
</gene>
<feature type="signal peptide" evidence="2">
    <location>
        <begin position="1"/>
        <end position="24"/>
    </location>
</feature>
<dbReference type="SUPFAM" id="SSF56219">
    <property type="entry name" value="DNase I-like"/>
    <property type="match status" value="1"/>
</dbReference>
<dbReference type="OrthoDB" id="5500612at2"/>
<comment type="caution">
    <text evidence="5">The sequence shown here is derived from an EMBL/GenBank/DDBJ whole genome shotgun (WGS) entry which is preliminary data.</text>
</comment>
<dbReference type="InterPro" id="IPR036691">
    <property type="entry name" value="Endo/exonu/phosph_ase_sf"/>
</dbReference>
<dbReference type="InterPro" id="IPR005135">
    <property type="entry name" value="Endo/exonuclease/phosphatase"/>
</dbReference>
<dbReference type="NCBIfam" id="TIGR04183">
    <property type="entry name" value="Por_Secre_tail"/>
    <property type="match status" value="1"/>
</dbReference>
<feature type="domain" description="Endonuclease/exonuclease/phosphatase" evidence="3">
    <location>
        <begin position="740"/>
        <end position="1035"/>
    </location>
</feature>
<dbReference type="Proteomes" id="UP000182826">
    <property type="component" value="Unassembled WGS sequence"/>
</dbReference>
<reference evidence="5 6" key="1">
    <citation type="submission" date="2016-10" db="EMBL/GenBank/DDBJ databases">
        <title>Draft Genome Sequence of Rhizobacteria Flavobacterium johnsoniae CI04.</title>
        <authorList>
            <person name="Bravo J.I."/>
            <person name="Lozano G.L."/>
            <person name="Handelsman J."/>
        </authorList>
    </citation>
    <scope>NUCLEOTIDE SEQUENCE [LARGE SCALE GENOMIC DNA]</scope>
    <source>
        <strain evidence="5 6">CI04</strain>
    </source>
</reference>
<keyword evidence="6" id="KW-1185">Reference proteome</keyword>
<dbReference type="RefSeq" id="WP_071634953.1">
    <property type="nucleotide sequence ID" value="NZ_MLFK01000001.1"/>
</dbReference>
<evidence type="ECO:0000259" key="3">
    <source>
        <dbReference type="Pfam" id="PF03372"/>
    </source>
</evidence>
<dbReference type="Pfam" id="PF03372">
    <property type="entry name" value="Exo_endo_phos"/>
    <property type="match status" value="1"/>
</dbReference>
<evidence type="ECO:0000259" key="4">
    <source>
        <dbReference type="Pfam" id="PF18962"/>
    </source>
</evidence>
<evidence type="ECO:0000256" key="1">
    <source>
        <dbReference type="ARBA" id="ARBA00022729"/>
    </source>
</evidence>
<protein>
    <submittedName>
        <fullName evidence="5">Endonuclease</fullName>
    </submittedName>
</protein>